<evidence type="ECO:0000313" key="2">
    <source>
        <dbReference type="EMBL" id="KAL1374789.1"/>
    </source>
</evidence>
<dbReference type="Proteomes" id="UP001562425">
    <property type="component" value="Unassembled WGS sequence"/>
</dbReference>
<dbReference type="EMBL" id="JBEHCU010013039">
    <property type="protein sequence ID" value="KAL1374789.1"/>
    <property type="molecule type" value="Genomic_DNA"/>
</dbReference>
<sequence length="455" mass="52039">MSVLPRNVIVAIKDHGAAKGLREPKFDVSSGSRNGDSYSGDVYRIVISPDGDDLDDCRNNNSDDPITTLPKTISVIAKVAPTSQLRRSLYNSSAHFQREKYIFDIVLPTFEKFQQTRGLKPSRSFTHYPTVIASECAEGQEFVLQEDLAAQGFRNFERTEPLGYEHVAGILVRLAEFHAISFAMKDQAPDIFDKIVGQLQETIFVAPLHNSFEGFLKRQLDYAMRTLEHSPAKGDEAVTRRLARFRDEYGPSMVDCVENREDGVICHGDCWISNILYRQKSKQHPKELKFLDWQVSRCGTPVIDLSYFIFCCTDTELRRRLPELLRKYHETLVERIDELGSDGQRLFPFETLQKHLKKFSRFGFGMALMTLHSTCCVEKDLPDISAILQTSELVDLDKYAKDMLKNPAYIKRMTGVCRDMVRLVKCVFVCVNIIKRVIFHPTYSINNCFGIVFTK</sequence>
<dbReference type="SMART" id="SM00587">
    <property type="entry name" value="CHK"/>
    <property type="match status" value="1"/>
</dbReference>
<feature type="domain" description="CHK kinase-like" evidence="1">
    <location>
        <begin position="143"/>
        <end position="338"/>
    </location>
</feature>
<dbReference type="AlphaFoldDB" id="A0ABD1CEK2"/>
<dbReference type="InterPro" id="IPR015897">
    <property type="entry name" value="CHK_kinase-like"/>
</dbReference>
<feature type="non-terminal residue" evidence="2">
    <location>
        <position position="455"/>
    </location>
</feature>
<reference evidence="2 3" key="1">
    <citation type="submission" date="2024-05" db="EMBL/GenBank/DDBJ databases">
        <title>Culex pipiens pipiens assembly and annotation.</title>
        <authorList>
            <person name="Alout H."/>
            <person name="Durand T."/>
        </authorList>
    </citation>
    <scope>NUCLEOTIDE SEQUENCE [LARGE SCALE GENOMIC DNA]</scope>
    <source>
        <strain evidence="2">HA-2024</strain>
        <tissue evidence="2">Whole body</tissue>
    </source>
</reference>
<comment type="caution">
    <text evidence="2">The sequence shown here is derived from an EMBL/GenBank/DDBJ whole genome shotgun (WGS) entry which is preliminary data.</text>
</comment>
<dbReference type="PANTHER" id="PTHR11012">
    <property type="entry name" value="PROTEIN KINASE-LIKE DOMAIN-CONTAINING"/>
    <property type="match status" value="1"/>
</dbReference>
<dbReference type="PANTHER" id="PTHR11012:SF54">
    <property type="entry name" value="CHK KINASE-LIKE DOMAIN-CONTAINING PROTEIN"/>
    <property type="match status" value="1"/>
</dbReference>
<dbReference type="InterPro" id="IPR004119">
    <property type="entry name" value="EcKL"/>
</dbReference>
<protein>
    <recommendedName>
        <fullName evidence="1">CHK kinase-like domain-containing protein</fullName>
    </recommendedName>
</protein>
<keyword evidence="3" id="KW-1185">Reference proteome</keyword>
<dbReference type="SUPFAM" id="SSF56112">
    <property type="entry name" value="Protein kinase-like (PK-like)"/>
    <property type="match status" value="1"/>
</dbReference>
<organism evidence="2 3">
    <name type="scientific">Culex pipiens pipiens</name>
    <name type="common">Northern house mosquito</name>
    <dbReference type="NCBI Taxonomy" id="38569"/>
    <lineage>
        <taxon>Eukaryota</taxon>
        <taxon>Metazoa</taxon>
        <taxon>Ecdysozoa</taxon>
        <taxon>Arthropoda</taxon>
        <taxon>Hexapoda</taxon>
        <taxon>Insecta</taxon>
        <taxon>Pterygota</taxon>
        <taxon>Neoptera</taxon>
        <taxon>Endopterygota</taxon>
        <taxon>Diptera</taxon>
        <taxon>Nematocera</taxon>
        <taxon>Culicoidea</taxon>
        <taxon>Culicidae</taxon>
        <taxon>Culicinae</taxon>
        <taxon>Culicini</taxon>
        <taxon>Culex</taxon>
        <taxon>Culex</taxon>
    </lineage>
</organism>
<name>A0ABD1CEK2_CULPP</name>
<gene>
    <name evidence="2" type="ORF">pipiens_001646</name>
</gene>
<evidence type="ECO:0000313" key="3">
    <source>
        <dbReference type="Proteomes" id="UP001562425"/>
    </source>
</evidence>
<evidence type="ECO:0000259" key="1">
    <source>
        <dbReference type="SMART" id="SM00587"/>
    </source>
</evidence>
<dbReference type="InterPro" id="IPR011009">
    <property type="entry name" value="Kinase-like_dom_sf"/>
</dbReference>
<accession>A0ABD1CEK2</accession>
<dbReference type="Pfam" id="PF02958">
    <property type="entry name" value="EcKL"/>
    <property type="match status" value="1"/>
</dbReference>
<proteinExistence type="predicted"/>
<dbReference type="Gene3D" id="3.90.1200.10">
    <property type="match status" value="1"/>
</dbReference>